<dbReference type="InterPro" id="IPR037238">
    <property type="entry name" value="YbiA-like_sf"/>
</dbReference>
<dbReference type="EMBL" id="MN738945">
    <property type="protein sequence ID" value="QHT32632.1"/>
    <property type="molecule type" value="Genomic_DNA"/>
</dbReference>
<dbReference type="SUPFAM" id="SSF143990">
    <property type="entry name" value="YbiA-like"/>
    <property type="match status" value="1"/>
</dbReference>
<proteinExistence type="predicted"/>
<dbReference type="CDD" id="cd15457">
    <property type="entry name" value="NADAR"/>
    <property type="match status" value="1"/>
</dbReference>
<accession>A0A6C0EV51</accession>
<name>A0A6C0EV51_9ZZZZ</name>
<protein>
    <recommendedName>
        <fullName evidence="3">NADAR domain-containing protein</fullName>
    </recommendedName>
</protein>
<reference evidence="2" key="1">
    <citation type="journal article" date="2020" name="Nature">
        <title>Giant virus diversity and host interactions through global metagenomics.</title>
        <authorList>
            <person name="Schulz F."/>
            <person name="Roux S."/>
            <person name="Paez-Espino D."/>
            <person name="Jungbluth S."/>
            <person name="Walsh D.A."/>
            <person name="Denef V.J."/>
            <person name="McMahon K.D."/>
            <person name="Konstantinidis K.T."/>
            <person name="Eloe-Fadrosh E.A."/>
            <person name="Kyrpides N.C."/>
            <person name="Woyke T."/>
        </authorList>
    </citation>
    <scope>NUCLEOTIDE SEQUENCE</scope>
    <source>
        <strain evidence="2">GVMAG-M-3300009161-30</strain>
    </source>
</reference>
<evidence type="ECO:0000256" key="1">
    <source>
        <dbReference type="SAM" id="MobiDB-lite"/>
    </source>
</evidence>
<feature type="compositionally biased region" description="Basic and acidic residues" evidence="1">
    <location>
        <begin position="137"/>
        <end position="147"/>
    </location>
</feature>
<feature type="compositionally biased region" description="Acidic residues" evidence="1">
    <location>
        <begin position="149"/>
        <end position="158"/>
    </location>
</feature>
<organism evidence="2">
    <name type="scientific">viral metagenome</name>
    <dbReference type="NCBI Taxonomy" id="1070528"/>
    <lineage>
        <taxon>unclassified sequences</taxon>
        <taxon>metagenomes</taxon>
        <taxon>organismal metagenomes</taxon>
    </lineage>
</organism>
<sequence>MVLSKLDSSISYPEIKSIAAADNSKNREYDLYEIEVKHVDIIIAVGSANKSFADKNIIYFPIYLVKSNNKVVQIGVYEILSSDLKHYTDEEGKLEIEKLNEPLDEPLIYIFVTRKMLENLRMVPESGDIVEQNAEEFEKKAKEKGEEAQAGDEEEEAQSDDKENEEGSKFKKDVEIVIPAIRKDAFIAIKGIPIPVDLSEEKKSDAIRLKNKYDPQKTKSWIEKFMKNNNYDIIDNEGGGDCLFATIRDAFAQIAQQTTIPKLRTKLSIEASENVFIGYKEQYDMALESITSDTAKIKELEIQYDKFKKLHNETFDRNEKKKLAQAGVEIKKLRDRLIAEKKVSKLNADEFKFMKNVDTLEKFKAKIKTCEFWAETWALSTLERILNVKFIILSSEAYKDKDDANVLQCGQLNDTILQSRGEFIPEYYIIVDFVGYHYKLVSYKKKQIFNFKELPYDIRKLVVDKCMERNSGLFSLIPDFIKFKQELMGNNIPTPHFEELSESKIKGLYDDNVEFVFYHNSSSKPLPGKGSGEKIEPRDLVKEFAALHSIPDWRKKLDISWLDTEHPFLLDGHRWGSIEHYYQASKFKQNNPEFYLSFSLESGTPLSKNVEMAKDAASKNGKYKGELIRPLEVVMDPDFIGKRDQQAMYNAQYAKFSQNETLKHVLVETKNAKLMHYKKGKDPELAEDLMMIRDKIKSV</sequence>
<dbReference type="Gene3D" id="3.90.70.80">
    <property type="match status" value="1"/>
</dbReference>
<evidence type="ECO:0000313" key="2">
    <source>
        <dbReference type="EMBL" id="QHT32632.1"/>
    </source>
</evidence>
<dbReference type="Gene3D" id="1.10.357.40">
    <property type="entry name" value="YbiA-like"/>
    <property type="match status" value="1"/>
</dbReference>
<dbReference type="AlphaFoldDB" id="A0A6C0EV51"/>
<evidence type="ECO:0008006" key="3">
    <source>
        <dbReference type="Google" id="ProtNLM"/>
    </source>
</evidence>
<feature type="region of interest" description="Disordered" evidence="1">
    <location>
        <begin position="137"/>
        <end position="169"/>
    </location>
</feature>
<dbReference type="InterPro" id="IPR012816">
    <property type="entry name" value="NADAR"/>
</dbReference>
<feature type="compositionally biased region" description="Basic and acidic residues" evidence="1">
    <location>
        <begin position="159"/>
        <end position="169"/>
    </location>
</feature>